<dbReference type="PANTHER" id="PTHR34512:SF30">
    <property type="entry name" value="OUTER MEMBRANE PROTEIN ASSEMBLY FACTOR BAMB"/>
    <property type="match status" value="1"/>
</dbReference>
<feature type="non-terminal residue" evidence="1">
    <location>
        <position position="101"/>
    </location>
</feature>
<dbReference type="PANTHER" id="PTHR34512">
    <property type="entry name" value="CELL SURFACE PROTEIN"/>
    <property type="match status" value="1"/>
</dbReference>
<sequence>MNKNVFYQGAYVLLAMSLNGLHAADWPWFGGFERDGVSTDKGLRTDWGDDEPKRLWKAKVGEGYSSVIEVAGLAYTVGNAGGKNTVFCLDAATGEKRWTHS</sequence>
<gene>
    <name evidence="1" type="ORF">METZ01_LOCUS406756</name>
</gene>
<reference evidence="1" key="1">
    <citation type="submission" date="2018-05" db="EMBL/GenBank/DDBJ databases">
        <authorList>
            <person name="Lanie J.A."/>
            <person name="Ng W.-L."/>
            <person name="Kazmierczak K.M."/>
            <person name="Andrzejewski T.M."/>
            <person name="Davidsen T.M."/>
            <person name="Wayne K.J."/>
            <person name="Tettelin H."/>
            <person name="Glass J.I."/>
            <person name="Rusch D."/>
            <person name="Podicherti R."/>
            <person name="Tsui H.-C.T."/>
            <person name="Winkler M.E."/>
        </authorList>
    </citation>
    <scope>NUCLEOTIDE SEQUENCE</scope>
</reference>
<proteinExistence type="predicted"/>
<dbReference type="Gene3D" id="2.130.10.10">
    <property type="entry name" value="YVTN repeat-like/Quinoprotein amine dehydrogenase"/>
    <property type="match status" value="1"/>
</dbReference>
<name>A0A382W504_9ZZZZ</name>
<evidence type="ECO:0000313" key="1">
    <source>
        <dbReference type="EMBL" id="SVD53902.1"/>
    </source>
</evidence>
<dbReference type="EMBL" id="UINC01157100">
    <property type="protein sequence ID" value="SVD53902.1"/>
    <property type="molecule type" value="Genomic_DNA"/>
</dbReference>
<dbReference type="InterPro" id="IPR011047">
    <property type="entry name" value="Quinoprotein_ADH-like_sf"/>
</dbReference>
<organism evidence="1">
    <name type="scientific">marine metagenome</name>
    <dbReference type="NCBI Taxonomy" id="408172"/>
    <lineage>
        <taxon>unclassified sequences</taxon>
        <taxon>metagenomes</taxon>
        <taxon>ecological metagenomes</taxon>
    </lineage>
</organism>
<protein>
    <recommendedName>
        <fullName evidence="2">Alcohol dehydrogenase</fullName>
    </recommendedName>
</protein>
<dbReference type="SUPFAM" id="SSF50998">
    <property type="entry name" value="Quinoprotein alcohol dehydrogenase-like"/>
    <property type="match status" value="1"/>
</dbReference>
<evidence type="ECO:0008006" key="2">
    <source>
        <dbReference type="Google" id="ProtNLM"/>
    </source>
</evidence>
<dbReference type="InterPro" id="IPR015943">
    <property type="entry name" value="WD40/YVTN_repeat-like_dom_sf"/>
</dbReference>
<dbReference type="AlphaFoldDB" id="A0A382W504"/>
<accession>A0A382W504</accession>